<reference evidence="1" key="1">
    <citation type="journal article" date="2020" name="Nature">
        <title>Giant virus diversity and host interactions through global metagenomics.</title>
        <authorList>
            <person name="Schulz F."/>
            <person name="Roux S."/>
            <person name="Paez-Espino D."/>
            <person name="Jungbluth S."/>
            <person name="Walsh D.A."/>
            <person name="Denef V.J."/>
            <person name="McMahon K.D."/>
            <person name="Konstantinidis K.T."/>
            <person name="Eloe-Fadrosh E.A."/>
            <person name="Kyrpides N.C."/>
            <person name="Woyke T."/>
        </authorList>
    </citation>
    <scope>NUCLEOTIDE SEQUENCE</scope>
    <source>
        <strain evidence="1">GVMAG-M-3300023179-71</strain>
    </source>
</reference>
<evidence type="ECO:0000313" key="1">
    <source>
        <dbReference type="EMBL" id="QHT75790.1"/>
    </source>
</evidence>
<dbReference type="InterPro" id="IPR043872">
    <property type="entry name" value="DUF5832"/>
</dbReference>
<protein>
    <submittedName>
        <fullName evidence="1">Uncharacterized protein</fullName>
    </submittedName>
</protein>
<proteinExistence type="predicted"/>
<name>A0A6C0H5X8_9ZZZZ</name>
<dbReference type="AlphaFoldDB" id="A0A6C0H5X8"/>
<organism evidence="1">
    <name type="scientific">viral metagenome</name>
    <dbReference type="NCBI Taxonomy" id="1070528"/>
    <lineage>
        <taxon>unclassified sequences</taxon>
        <taxon>metagenomes</taxon>
        <taxon>organismal metagenomes</taxon>
    </lineage>
</organism>
<dbReference type="Pfam" id="PF19150">
    <property type="entry name" value="DUF5832"/>
    <property type="match status" value="1"/>
</dbReference>
<sequence>MKKHYKKPITNNKKSGFVKRKTEDGLDNPKYVDVLSEDKPIANQKFGCFSFISPEKILENKELFYFSSFIKKWNFSKSVIIFDNFLHYISESYKIDYKSLADNFKDFLEEEKGKLNYPELWDDYKTYLDNNETYLQNEFNKRNNFTTSVRAIKCRGVYASEEEANFHAKILRESDPTFDILVGPVGVWLPWDPDAYKTGNVEYIEEELNQLMHEKIKNEELAKNAFDKRILDAKKKSMEDNKEKSEKYGNKISQTLDENGKLVGINNTQESKLSKQDSVAVNDIVNELFEGDDIVINKKNKN</sequence>
<accession>A0A6C0H5X8</accession>
<dbReference type="EMBL" id="MN739882">
    <property type="protein sequence ID" value="QHT75790.1"/>
    <property type="molecule type" value="Genomic_DNA"/>
</dbReference>